<reference evidence="2" key="2">
    <citation type="submission" date="2023-01" db="EMBL/GenBank/DDBJ databases">
        <authorList>
            <person name="Sun Q."/>
            <person name="Evtushenko L."/>
        </authorList>
    </citation>
    <scope>NUCLEOTIDE SEQUENCE</scope>
    <source>
        <strain evidence="2">VKM Ac-2007</strain>
    </source>
</reference>
<evidence type="ECO:0000313" key="3">
    <source>
        <dbReference type="Proteomes" id="UP001143474"/>
    </source>
</evidence>
<evidence type="ECO:0000313" key="2">
    <source>
        <dbReference type="EMBL" id="GLK11353.1"/>
    </source>
</evidence>
<dbReference type="EMBL" id="BSEV01000011">
    <property type="protein sequence ID" value="GLK11353.1"/>
    <property type="molecule type" value="Genomic_DNA"/>
</dbReference>
<comment type="caution">
    <text evidence="2">The sequence shown here is derived from an EMBL/GenBank/DDBJ whole genome shotgun (WGS) entry which is preliminary data.</text>
</comment>
<dbReference type="Proteomes" id="UP001143474">
    <property type="component" value="Unassembled WGS sequence"/>
</dbReference>
<organism evidence="2 3">
    <name type="scientific">Streptosporangium carneum</name>
    <dbReference type="NCBI Taxonomy" id="47481"/>
    <lineage>
        <taxon>Bacteria</taxon>
        <taxon>Bacillati</taxon>
        <taxon>Actinomycetota</taxon>
        <taxon>Actinomycetes</taxon>
        <taxon>Streptosporangiales</taxon>
        <taxon>Streptosporangiaceae</taxon>
        <taxon>Streptosporangium</taxon>
    </lineage>
</organism>
<reference evidence="2" key="1">
    <citation type="journal article" date="2014" name="Int. J. Syst. Evol. Microbiol.">
        <title>Complete genome sequence of Corynebacterium casei LMG S-19264T (=DSM 44701T), isolated from a smear-ripened cheese.</title>
        <authorList>
            <consortium name="US DOE Joint Genome Institute (JGI-PGF)"/>
            <person name="Walter F."/>
            <person name="Albersmeier A."/>
            <person name="Kalinowski J."/>
            <person name="Ruckert C."/>
        </authorList>
    </citation>
    <scope>NUCLEOTIDE SEQUENCE</scope>
    <source>
        <strain evidence="2">VKM Ac-2007</strain>
    </source>
</reference>
<dbReference type="AlphaFoldDB" id="A0A9W6MF02"/>
<keyword evidence="3" id="KW-1185">Reference proteome</keyword>
<accession>A0A9W6MF02</accession>
<gene>
    <name evidence="2" type="ORF">GCM10017600_47600</name>
</gene>
<feature type="region of interest" description="Disordered" evidence="1">
    <location>
        <begin position="38"/>
        <end position="61"/>
    </location>
</feature>
<protein>
    <submittedName>
        <fullName evidence="2">Uncharacterized protein</fullName>
    </submittedName>
</protein>
<evidence type="ECO:0000256" key="1">
    <source>
        <dbReference type="SAM" id="MobiDB-lite"/>
    </source>
</evidence>
<sequence>MVGSCCFPFFQMTVVSPSEAAITERGVSTPGIVSEFDVPDDAAADSSGNPSPPTFPGPERFLNKRNRLCRTQPDFENPESLKSFLEERERIRAGTLFEDSGIEDRV</sequence>
<name>A0A9W6MF02_9ACTN</name>
<proteinExistence type="predicted"/>